<dbReference type="AlphaFoldDB" id="A0AAW0AIK9"/>
<sequence length="216" mass="24566">KFSPYQRPLAPSPSTVTLRYGACLRPPRLLETAPLDHWLAANITSESIVHPDTRALQEAVCVAFMSVIKGATDGFFKDQDLYLLSVTIELEKHCSYLLVRLASFSISNEDADAPLLTRLLKPKRSHYMFQRRTFAALLMCGMLPLRVESVSEVHFYSFYPMVRFSNVVSSAQSVLECIYGLVMQRYGHRFLYFTAYLIHSFSLALEAKQRLPPTFA</sequence>
<evidence type="ECO:0000313" key="2">
    <source>
        <dbReference type="Proteomes" id="UP001362999"/>
    </source>
</evidence>
<dbReference type="EMBL" id="JAWWNJ010000064">
    <property type="protein sequence ID" value="KAK7012650.1"/>
    <property type="molecule type" value="Genomic_DNA"/>
</dbReference>
<comment type="caution">
    <text evidence="1">The sequence shown here is derived from an EMBL/GenBank/DDBJ whole genome shotgun (WGS) entry which is preliminary data.</text>
</comment>
<protein>
    <submittedName>
        <fullName evidence="1">Uncharacterized protein</fullName>
    </submittedName>
</protein>
<accession>A0AAW0AIK9</accession>
<dbReference type="Proteomes" id="UP001362999">
    <property type="component" value="Unassembled WGS sequence"/>
</dbReference>
<evidence type="ECO:0000313" key="1">
    <source>
        <dbReference type="EMBL" id="KAK7012650.1"/>
    </source>
</evidence>
<keyword evidence="2" id="KW-1185">Reference proteome</keyword>
<reference evidence="1 2" key="1">
    <citation type="journal article" date="2024" name="J Genomics">
        <title>Draft genome sequencing and assembly of Favolaschia claudopus CIRM-BRFM 2984 isolated from oak limbs.</title>
        <authorList>
            <person name="Navarro D."/>
            <person name="Drula E."/>
            <person name="Chaduli D."/>
            <person name="Cazenave R."/>
            <person name="Ahrendt S."/>
            <person name="Wang J."/>
            <person name="Lipzen A."/>
            <person name="Daum C."/>
            <person name="Barry K."/>
            <person name="Grigoriev I.V."/>
            <person name="Favel A."/>
            <person name="Rosso M.N."/>
            <person name="Martin F."/>
        </authorList>
    </citation>
    <scope>NUCLEOTIDE SEQUENCE [LARGE SCALE GENOMIC DNA]</scope>
    <source>
        <strain evidence="1 2">CIRM-BRFM 2984</strain>
    </source>
</reference>
<organism evidence="1 2">
    <name type="scientific">Favolaschia claudopus</name>
    <dbReference type="NCBI Taxonomy" id="2862362"/>
    <lineage>
        <taxon>Eukaryota</taxon>
        <taxon>Fungi</taxon>
        <taxon>Dikarya</taxon>
        <taxon>Basidiomycota</taxon>
        <taxon>Agaricomycotina</taxon>
        <taxon>Agaricomycetes</taxon>
        <taxon>Agaricomycetidae</taxon>
        <taxon>Agaricales</taxon>
        <taxon>Marasmiineae</taxon>
        <taxon>Mycenaceae</taxon>
        <taxon>Favolaschia</taxon>
    </lineage>
</organism>
<feature type="non-terminal residue" evidence="1">
    <location>
        <position position="1"/>
    </location>
</feature>
<gene>
    <name evidence="1" type="ORF">R3P38DRAFT_2549464</name>
</gene>
<proteinExistence type="predicted"/>
<name>A0AAW0AIK9_9AGAR</name>